<feature type="compositionally biased region" description="Polar residues" evidence="5">
    <location>
        <begin position="177"/>
        <end position="188"/>
    </location>
</feature>
<feature type="compositionally biased region" description="Low complexity" evidence="5">
    <location>
        <begin position="314"/>
        <end position="332"/>
    </location>
</feature>
<evidence type="ECO:0000256" key="1">
    <source>
        <dbReference type="ARBA" id="ARBA00022723"/>
    </source>
</evidence>
<dbReference type="GO" id="GO:0008270">
    <property type="term" value="F:zinc ion binding"/>
    <property type="evidence" value="ECO:0007669"/>
    <property type="project" value="UniProtKB-KW"/>
</dbReference>
<dbReference type="Gene3D" id="3.30.40.10">
    <property type="entry name" value="Zinc/RING finger domain, C3HC4 (zinc finger)"/>
    <property type="match status" value="1"/>
</dbReference>
<keyword evidence="3" id="KW-0862">Zinc</keyword>
<feature type="compositionally biased region" description="Basic residues" evidence="5">
    <location>
        <begin position="414"/>
        <end position="426"/>
    </location>
</feature>
<dbReference type="GO" id="GO:0000785">
    <property type="term" value="C:chromatin"/>
    <property type="evidence" value="ECO:0007669"/>
    <property type="project" value="TreeGrafter"/>
</dbReference>
<sequence>MIQTPIRSIHCTHKECFDAATFISMNAQTPTWVCPVCDIDIGRPPNPDHVQLIANAHTLSQLYVDLEFANVINFSGRGVEHATWDSDARAWVIDERDRTAAEVVVGMDSDDGEQQARGPSAPTREVIELLDSDSDDDCQRVPHHHDQQANRSQPAALPPGPATHSARPNRSVPGPSSYFSPHSDTAHPQSFYGYTPTLRPPSPVYSIRNPTLHSMGRMNAPDEYSPHSPRYGVQSNLPDPPNSDLIGPSRNRDSNDQFSDRDYDSNDDDDEDDDSDEDFYASIQPNFNNYLSSVTVTTSSHTYHSDSANPALPASASASSGSTTNGRNGSNTHTHTQHVYDVTGFAVDVSQETVRVIPEHVHGPNWHRLQLRIPSLVPPPRPRPPPPPPPLGSQLNDQGKGDHPGTQSRARVGYTRRGRRGKKRAKGSGGNDGQSGQQRQTQGQGGKGKKKKRGKISRGK</sequence>
<protein>
    <recommendedName>
        <fullName evidence="6">SP-RING-type domain-containing protein</fullName>
    </recommendedName>
</protein>
<organism evidence="7 8">
    <name type="scientific">Catenaria anguillulae PL171</name>
    <dbReference type="NCBI Taxonomy" id="765915"/>
    <lineage>
        <taxon>Eukaryota</taxon>
        <taxon>Fungi</taxon>
        <taxon>Fungi incertae sedis</taxon>
        <taxon>Blastocladiomycota</taxon>
        <taxon>Blastocladiomycetes</taxon>
        <taxon>Blastocladiales</taxon>
        <taxon>Catenariaceae</taxon>
        <taxon>Catenaria</taxon>
    </lineage>
</organism>
<feature type="compositionally biased region" description="Pro residues" evidence="5">
    <location>
        <begin position="376"/>
        <end position="391"/>
    </location>
</feature>
<dbReference type="GO" id="GO:0061665">
    <property type="term" value="F:SUMO ligase activity"/>
    <property type="evidence" value="ECO:0007669"/>
    <property type="project" value="TreeGrafter"/>
</dbReference>
<reference evidence="7 8" key="1">
    <citation type="submission" date="2016-07" db="EMBL/GenBank/DDBJ databases">
        <title>Pervasive Adenine N6-methylation of Active Genes in Fungi.</title>
        <authorList>
            <consortium name="DOE Joint Genome Institute"/>
            <person name="Mondo S.J."/>
            <person name="Dannebaum R.O."/>
            <person name="Kuo R.C."/>
            <person name="Labutti K."/>
            <person name="Haridas S."/>
            <person name="Kuo A."/>
            <person name="Salamov A."/>
            <person name="Ahrendt S.R."/>
            <person name="Lipzen A."/>
            <person name="Sullivan W."/>
            <person name="Andreopoulos W.B."/>
            <person name="Clum A."/>
            <person name="Lindquist E."/>
            <person name="Daum C."/>
            <person name="Ramamoorthy G.K."/>
            <person name="Gryganskyi A."/>
            <person name="Culley D."/>
            <person name="Magnuson J.K."/>
            <person name="James T.Y."/>
            <person name="O'Malley M.A."/>
            <person name="Stajich J.E."/>
            <person name="Spatafora J.W."/>
            <person name="Visel A."/>
            <person name="Grigoriev I.V."/>
        </authorList>
    </citation>
    <scope>NUCLEOTIDE SEQUENCE [LARGE SCALE GENOMIC DNA]</scope>
    <source>
        <strain evidence="7 8">PL171</strain>
    </source>
</reference>
<name>A0A1Y2HLT7_9FUNG</name>
<feature type="domain" description="SP-RING-type" evidence="6">
    <location>
        <begin position="1"/>
        <end position="64"/>
    </location>
</feature>
<dbReference type="PROSITE" id="PS51044">
    <property type="entry name" value="ZF_SP_RING"/>
    <property type="match status" value="1"/>
</dbReference>
<dbReference type="Pfam" id="PF02891">
    <property type="entry name" value="zf-MIZ"/>
    <property type="match status" value="1"/>
</dbReference>
<evidence type="ECO:0000259" key="6">
    <source>
        <dbReference type="PROSITE" id="PS51044"/>
    </source>
</evidence>
<gene>
    <name evidence="7" type="ORF">BCR44DRAFT_184357</name>
</gene>
<feature type="compositionally biased region" description="Basic and acidic residues" evidence="5">
    <location>
        <begin position="137"/>
        <end position="148"/>
    </location>
</feature>
<dbReference type="PANTHER" id="PTHR10782">
    <property type="entry name" value="ZINC FINGER MIZ DOMAIN-CONTAINING PROTEIN"/>
    <property type="match status" value="1"/>
</dbReference>
<feature type="region of interest" description="Disordered" evidence="5">
    <location>
        <begin position="374"/>
        <end position="460"/>
    </location>
</feature>
<feature type="compositionally biased region" description="Basic residues" evidence="5">
    <location>
        <begin position="447"/>
        <end position="460"/>
    </location>
</feature>
<keyword evidence="1" id="KW-0479">Metal-binding</keyword>
<dbReference type="InterPro" id="IPR004181">
    <property type="entry name" value="Znf_MIZ"/>
</dbReference>
<dbReference type="PANTHER" id="PTHR10782:SF4">
    <property type="entry name" value="TONALLI, ISOFORM E"/>
    <property type="match status" value="1"/>
</dbReference>
<dbReference type="GO" id="GO:0016925">
    <property type="term" value="P:protein sumoylation"/>
    <property type="evidence" value="ECO:0007669"/>
    <property type="project" value="TreeGrafter"/>
</dbReference>
<dbReference type="AlphaFoldDB" id="A0A1Y2HLT7"/>
<dbReference type="InterPro" id="IPR013083">
    <property type="entry name" value="Znf_RING/FYVE/PHD"/>
</dbReference>
<keyword evidence="2 4" id="KW-0863">Zinc-finger</keyword>
<accession>A0A1Y2HLT7</accession>
<feature type="region of interest" description="Disordered" evidence="5">
    <location>
        <begin position="300"/>
        <end position="335"/>
    </location>
</feature>
<proteinExistence type="predicted"/>
<feature type="compositionally biased region" description="Acidic residues" evidence="5">
    <location>
        <begin position="265"/>
        <end position="279"/>
    </location>
</feature>
<feature type="region of interest" description="Disordered" evidence="5">
    <location>
        <begin position="134"/>
        <end position="281"/>
    </location>
</feature>
<evidence type="ECO:0000256" key="3">
    <source>
        <dbReference type="ARBA" id="ARBA00022833"/>
    </source>
</evidence>
<evidence type="ECO:0000256" key="2">
    <source>
        <dbReference type="ARBA" id="ARBA00022771"/>
    </source>
</evidence>
<evidence type="ECO:0000313" key="8">
    <source>
        <dbReference type="Proteomes" id="UP000193411"/>
    </source>
</evidence>
<evidence type="ECO:0000313" key="7">
    <source>
        <dbReference type="EMBL" id="ORZ35558.1"/>
    </source>
</evidence>
<dbReference type="STRING" id="765915.A0A1Y2HLT7"/>
<evidence type="ECO:0000256" key="5">
    <source>
        <dbReference type="SAM" id="MobiDB-lite"/>
    </source>
</evidence>
<keyword evidence="8" id="KW-1185">Reference proteome</keyword>
<feature type="compositionally biased region" description="Basic and acidic residues" evidence="5">
    <location>
        <begin position="250"/>
        <end position="264"/>
    </location>
</feature>
<dbReference type="OrthoDB" id="28127at2759"/>
<comment type="caution">
    <text evidence="7">The sequence shown here is derived from an EMBL/GenBank/DDBJ whole genome shotgun (WGS) entry which is preliminary data.</text>
</comment>
<dbReference type="EMBL" id="MCFL01000021">
    <property type="protein sequence ID" value="ORZ35558.1"/>
    <property type="molecule type" value="Genomic_DNA"/>
</dbReference>
<dbReference type="Proteomes" id="UP000193411">
    <property type="component" value="Unassembled WGS sequence"/>
</dbReference>
<evidence type="ECO:0000256" key="4">
    <source>
        <dbReference type="PROSITE-ProRule" id="PRU00452"/>
    </source>
</evidence>